<sequence length="939" mass="108004">MSNKKIYLKRKLKLPNRFNDHVMSNLSQKHHYSSGDAESEEIRVDNDDRGEEIGETNDLEEVGDDGEGLNKGVFGSDLNVQNADNQANKTSDVSRRMQVSYASRLSGGLNANDNELFYVPTVLNENGAKKVVFKEEMVREGSEKWRFTVCDYFVGCRMGINDLRYNVRRMWRRFGLKDIVVDADGLCYFKFKTEEVMNQIIDQSSWLVNGKPLIVQKWDPDTIITKESPCKIPIWIRLLNIPLEAWSTKGISAISNRLGRPIKIDQMTVDMCKAGSGRLGYARVLVEINAEDNFLNKIKISYVDDMMKVKRTKWVKVEYTWRPQSCNHCRVFGHSVHNCKLKPKTTIDNCIKSNEGFRSDGAYKEGFVEVRHRKQFVNNRRMGNNDPQGSKQAVSGIKFSFVLKNIKTNNVNDKQKEKKEKESSNEEEVFMNDNQADNCIVTDEIEGNVYGGVKEQGSCRQFILCLVELIQSKVRVFVSFVYADNSCTDRRSLWTNLHMHKSLVGQQAWVLMGDFNVTFKSEEHSNGTSSMNVDMEEFKDIVNSLEVEDMVFNSHGLSPSKILIVFPKSLIEKKKSFRFVNYVADKEEFSNIVRENGNLFDQAKDLKEKLKVAQSEVDVDPFNKDKKKNDVILFNEYSEVAEDELKLLHQKAKVQWLKEVNPLRSLGDIVQLKLIKVEAIGMIHDVSDKEIKDALFDIDSSKATGPYGYTLCFFKKAWHIIRNGICLSEILKDYNRKNGAKRCVVKINIQKAYDTINWDFIEEVMLLNIKKSNQFRYHIRCKDLKLTHMCFANDLMVLYNGDVDSLKVVKNSLDDFSGVYGLHSNLSKSTIFFGSINERDKGDLLQIINFKCGKLPRKIQLIASVLSTMQQYSALVYSLPLTVIKELNKLFKRFLWNFGNFAKGKARVAWNIVCRPKDQGRLGFKPLRKWNEVLLVSRL</sequence>
<keyword evidence="3" id="KW-0695">RNA-directed DNA polymerase</keyword>
<dbReference type="Pfam" id="PF14111">
    <property type="entry name" value="DUF4283"/>
    <property type="match status" value="1"/>
</dbReference>
<dbReference type="SUPFAM" id="SSF56219">
    <property type="entry name" value="DNase I-like"/>
    <property type="match status" value="1"/>
</dbReference>
<dbReference type="AlphaFoldDB" id="A0A6L2LJU0"/>
<feature type="compositionally biased region" description="Acidic residues" evidence="1">
    <location>
        <begin position="48"/>
        <end position="66"/>
    </location>
</feature>
<dbReference type="PANTHER" id="PTHR31286">
    <property type="entry name" value="GLYCINE-RICH CELL WALL STRUCTURAL PROTEIN 1.8-LIKE"/>
    <property type="match status" value="1"/>
</dbReference>
<dbReference type="InterPro" id="IPR040256">
    <property type="entry name" value="At4g02000-like"/>
</dbReference>
<dbReference type="GO" id="GO:0003964">
    <property type="term" value="F:RNA-directed DNA polymerase activity"/>
    <property type="evidence" value="ECO:0007669"/>
    <property type="project" value="UniProtKB-KW"/>
</dbReference>
<keyword evidence="3" id="KW-0808">Transferase</keyword>
<dbReference type="InterPro" id="IPR025558">
    <property type="entry name" value="DUF4283"/>
</dbReference>
<keyword evidence="3" id="KW-0548">Nucleotidyltransferase</keyword>
<evidence type="ECO:0000313" key="3">
    <source>
        <dbReference type="EMBL" id="GEU61267.1"/>
    </source>
</evidence>
<name>A0A6L2LJU0_TANCI</name>
<dbReference type="InterPro" id="IPR036691">
    <property type="entry name" value="Endo/exonu/phosph_ase_sf"/>
</dbReference>
<accession>A0A6L2LJU0</accession>
<evidence type="ECO:0000259" key="2">
    <source>
        <dbReference type="Pfam" id="PF14111"/>
    </source>
</evidence>
<comment type="caution">
    <text evidence="3">The sequence shown here is derived from an EMBL/GenBank/DDBJ whole genome shotgun (WGS) entry which is preliminary data.</text>
</comment>
<dbReference type="EMBL" id="BKCJ010004476">
    <property type="protein sequence ID" value="GEU61267.1"/>
    <property type="molecule type" value="Genomic_DNA"/>
</dbReference>
<protein>
    <submittedName>
        <fullName evidence="3">RNA-directed DNA polymerase, eukaryota, reverse transcriptase zinc-binding domain protein</fullName>
    </submittedName>
</protein>
<evidence type="ECO:0000256" key="1">
    <source>
        <dbReference type="SAM" id="MobiDB-lite"/>
    </source>
</evidence>
<organism evidence="3">
    <name type="scientific">Tanacetum cinerariifolium</name>
    <name type="common">Dalmatian daisy</name>
    <name type="synonym">Chrysanthemum cinerariifolium</name>
    <dbReference type="NCBI Taxonomy" id="118510"/>
    <lineage>
        <taxon>Eukaryota</taxon>
        <taxon>Viridiplantae</taxon>
        <taxon>Streptophyta</taxon>
        <taxon>Embryophyta</taxon>
        <taxon>Tracheophyta</taxon>
        <taxon>Spermatophyta</taxon>
        <taxon>Magnoliopsida</taxon>
        <taxon>eudicotyledons</taxon>
        <taxon>Gunneridae</taxon>
        <taxon>Pentapetalae</taxon>
        <taxon>asterids</taxon>
        <taxon>campanulids</taxon>
        <taxon>Asterales</taxon>
        <taxon>Asteraceae</taxon>
        <taxon>Asteroideae</taxon>
        <taxon>Anthemideae</taxon>
        <taxon>Anthemidinae</taxon>
        <taxon>Tanacetum</taxon>
    </lineage>
</organism>
<reference evidence="3" key="1">
    <citation type="journal article" date="2019" name="Sci. Rep.">
        <title>Draft genome of Tanacetum cinerariifolium, the natural source of mosquito coil.</title>
        <authorList>
            <person name="Yamashiro T."/>
            <person name="Shiraishi A."/>
            <person name="Satake H."/>
            <person name="Nakayama K."/>
        </authorList>
    </citation>
    <scope>NUCLEOTIDE SEQUENCE</scope>
</reference>
<feature type="region of interest" description="Disordered" evidence="1">
    <location>
        <begin position="25"/>
        <end position="66"/>
    </location>
</feature>
<dbReference type="Gene3D" id="3.60.10.10">
    <property type="entry name" value="Endonuclease/exonuclease/phosphatase"/>
    <property type="match status" value="1"/>
</dbReference>
<proteinExistence type="predicted"/>
<gene>
    <name evidence="3" type="ORF">Tci_033245</name>
</gene>
<feature type="domain" description="DUF4283" evidence="2">
    <location>
        <begin position="142"/>
        <end position="223"/>
    </location>
</feature>
<dbReference type="PANTHER" id="PTHR31286:SF180">
    <property type="entry name" value="OS10G0362600 PROTEIN"/>
    <property type="match status" value="1"/>
</dbReference>